<feature type="region of interest" description="Disordered" evidence="1">
    <location>
        <begin position="1"/>
        <end position="92"/>
    </location>
</feature>
<keyword evidence="3" id="KW-1185">Reference proteome</keyword>
<evidence type="ECO:0000313" key="3">
    <source>
        <dbReference type="Proteomes" id="UP001153069"/>
    </source>
</evidence>
<proteinExistence type="predicted"/>
<reference evidence="2" key="1">
    <citation type="submission" date="2020-06" db="EMBL/GenBank/DDBJ databases">
        <authorList>
            <consortium name="Plant Systems Biology data submission"/>
        </authorList>
    </citation>
    <scope>NUCLEOTIDE SEQUENCE</scope>
    <source>
        <strain evidence="2">D6</strain>
    </source>
</reference>
<evidence type="ECO:0000313" key="2">
    <source>
        <dbReference type="EMBL" id="CAB9516650.1"/>
    </source>
</evidence>
<gene>
    <name evidence="2" type="ORF">SEMRO_797_G203920.1</name>
</gene>
<accession>A0A9N8EDS2</accession>
<comment type="caution">
    <text evidence="2">The sequence shown here is derived from an EMBL/GenBank/DDBJ whole genome shotgun (WGS) entry which is preliminary data.</text>
</comment>
<name>A0A9N8EDS2_9STRA</name>
<protein>
    <submittedName>
        <fullName evidence="2">Uncharacterized protein</fullName>
    </submittedName>
</protein>
<sequence length="92" mass="10029">MSKATSATGDEVDTKTSKPKKSRKKKKKKKAKRKKTSDDSSSDSDQDGAFKFRASLADSQQEQAYQSAMENLQNATTRLTQVGSHASSPTQS</sequence>
<dbReference type="EMBL" id="CAICTM010000796">
    <property type="protein sequence ID" value="CAB9516650.1"/>
    <property type="molecule type" value="Genomic_DNA"/>
</dbReference>
<feature type="compositionally biased region" description="Polar residues" evidence="1">
    <location>
        <begin position="57"/>
        <end position="92"/>
    </location>
</feature>
<dbReference type="AlphaFoldDB" id="A0A9N8EDS2"/>
<dbReference type="Proteomes" id="UP001153069">
    <property type="component" value="Unassembled WGS sequence"/>
</dbReference>
<organism evidence="2 3">
    <name type="scientific">Seminavis robusta</name>
    <dbReference type="NCBI Taxonomy" id="568900"/>
    <lineage>
        <taxon>Eukaryota</taxon>
        <taxon>Sar</taxon>
        <taxon>Stramenopiles</taxon>
        <taxon>Ochrophyta</taxon>
        <taxon>Bacillariophyta</taxon>
        <taxon>Bacillariophyceae</taxon>
        <taxon>Bacillariophycidae</taxon>
        <taxon>Naviculales</taxon>
        <taxon>Naviculaceae</taxon>
        <taxon>Seminavis</taxon>
    </lineage>
</organism>
<feature type="compositionally biased region" description="Basic residues" evidence="1">
    <location>
        <begin position="17"/>
        <end position="35"/>
    </location>
</feature>
<evidence type="ECO:0000256" key="1">
    <source>
        <dbReference type="SAM" id="MobiDB-lite"/>
    </source>
</evidence>